<dbReference type="RefSeq" id="WP_295323033.1">
    <property type="nucleotide sequence ID" value="NZ_LT598653.1"/>
</dbReference>
<dbReference type="GO" id="GO:0046464">
    <property type="term" value="P:acylglycerol catabolic process"/>
    <property type="evidence" value="ECO:0007669"/>
    <property type="project" value="TreeGrafter"/>
</dbReference>
<dbReference type="PANTHER" id="PTHR43798:SF5">
    <property type="entry name" value="MONOACYLGLYCEROL LIPASE ABHD6"/>
    <property type="match status" value="1"/>
</dbReference>
<protein>
    <submittedName>
        <fullName evidence="2">Alpha/beta hydrolase fold</fullName>
    </submittedName>
</protein>
<sequence length="312" mass="34184">MTKILLILLFAPLIALALLYFIFPGRLVAFGRWALRKRGGMVQKSVAVDGRDWPYLEGGDPAKPLLLLVHGFAGDKDNWSMIAPYLTRDYHVIAPDLPGFGENERNPDLAYDLQAQTARLKAFADALGLRRPHVGGNSMGGWIALRYAIDYPDALASLILLNNAGVNGANESDLQKQAANEDYNPLVLANLADADRLVAMVVHKPPHIPARLKPVLYADALRYRDQLDGIFWTIATEGRDHPLNGRLGEVKVPTLIIWGRHDKLIDVSCVPVLEAGIAGSRSHIFEHVGHVPMIEDPKATAAVMKDFLAGLG</sequence>
<feature type="domain" description="AB hydrolase-1" evidence="1">
    <location>
        <begin position="64"/>
        <end position="166"/>
    </location>
</feature>
<dbReference type="Pfam" id="PF00561">
    <property type="entry name" value="Abhydrolase_1"/>
    <property type="match status" value="1"/>
</dbReference>
<dbReference type="PANTHER" id="PTHR43798">
    <property type="entry name" value="MONOACYLGLYCEROL LIPASE"/>
    <property type="match status" value="1"/>
</dbReference>
<evidence type="ECO:0000259" key="1">
    <source>
        <dbReference type="Pfam" id="PF00561"/>
    </source>
</evidence>
<name>A0A1Y5PNF0_9SPHN</name>
<dbReference type="GO" id="GO:0047372">
    <property type="term" value="F:monoacylglycerol lipase activity"/>
    <property type="evidence" value="ECO:0007669"/>
    <property type="project" value="TreeGrafter"/>
</dbReference>
<accession>A0A1Y5PNF0</accession>
<gene>
    <name evidence="2" type="ORF">SPPYR_0370</name>
</gene>
<dbReference type="InterPro" id="IPR050266">
    <property type="entry name" value="AB_hydrolase_sf"/>
</dbReference>
<dbReference type="AlphaFoldDB" id="A0A1Y5PNF0"/>
<evidence type="ECO:0000313" key="2">
    <source>
        <dbReference type="EMBL" id="SBV31490.1"/>
    </source>
</evidence>
<proteinExistence type="predicted"/>
<dbReference type="Gene3D" id="3.40.50.1820">
    <property type="entry name" value="alpha/beta hydrolase"/>
    <property type="match status" value="1"/>
</dbReference>
<dbReference type="EMBL" id="LT598653">
    <property type="protein sequence ID" value="SBV31490.1"/>
    <property type="molecule type" value="Genomic_DNA"/>
</dbReference>
<dbReference type="KEGG" id="sphu:SPPYR_0370"/>
<dbReference type="GO" id="GO:0016020">
    <property type="term" value="C:membrane"/>
    <property type="evidence" value="ECO:0007669"/>
    <property type="project" value="TreeGrafter"/>
</dbReference>
<dbReference type="SUPFAM" id="SSF53474">
    <property type="entry name" value="alpha/beta-Hydrolases"/>
    <property type="match status" value="1"/>
</dbReference>
<keyword evidence="2" id="KW-0378">Hydrolase</keyword>
<organism evidence="2">
    <name type="scientific">uncultured Sphingopyxis sp</name>
    <dbReference type="NCBI Taxonomy" id="310581"/>
    <lineage>
        <taxon>Bacteria</taxon>
        <taxon>Pseudomonadati</taxon>
        <taxon>Pseudomonadota</taxon>
        <taxon>Alphaproteobacteria</taxon>
        <taxon>Sphingomonadales</taxon>
        <taxon>Sphingomonadaceae</taxon>
        <taxon>Sphingopyxis</taxon>
        <taxon>environmental samples</taxon>
    </lineage>
</organism>
<reference evidence="2" key="1">
    <citation type="submission" date="2016-03" db="EMBL/GenBank/DDBJ databases">
        <authorList>
            <person name="Ploux O."/>
        </authorList>
    </citation>
    <scope>NUCLEOTIDE SEQUENCE</scope>
    <source>
        <strain evidence="2">UC10</strain>
    </source>
</reference>
<dbReference type="PRINTS" id="PR00111">
    <property type="entry name" value="ABHYDROLASE"/>
</dbReference>
<dbReference type="InterPro" id="IPR029058">
    <property type="entry name" value="AB_hydrolase_fold"/>
</dbReference>
<dbReference type="InterPro" id="IPR000073">
    <property type="entry name" value="AB_hydrolase_1"/>
</dbReference>